<feature type="non-terminal residue" evidence="1">
    <location>
        <position position="1"/>
    </location>
</feature>
<organism evidence="1 2">
    <name type="scientific">Pristionchus fissidentatus</name>
    <dbReference type="NCBI Taxonomy" id="1538716"/>
    <lineage>
        <taxon>Eukaryota</taxon>
        <taxon>Metazoa</taxon>
        <taxon>Ecdysozoa</taxon>
        <taxon>Nematoda</taxon>
        <taxon>Chromadorea</taxon>
        <taxon>Rhabditida</taxon>
        <taxon>Rhabditina</taxon>
        <taxon>Diplogasteromorpha</taxon>
        <taxon>Diplogasteroidea</taxon>
        <taxon>Neodiplogasteridae</taxon>
        <taxon>Pristionchus</taxon>
    </lineage>
</organism>
<dbReference type="Proteomes" id="UP001432322">
    <property type="component" value="Unassembled WGS sequence"/>
</dbReference>
<protein>
    <submittedName>
        <fullName evidence="1">Uncharacterized protein</fullName>
    </submittedName>
</protein>
<reference evidence="1" key="1">
    <citation type="submission" date="2023-10" db="EMBL/GenBank/DDBJ databases">
        <title>Genome assembly of Pristionchus species.</title>
        <authorList>
            <person name="Yoshida K."/>
            <person name="Sommer R.J."/>
        </authorList>
    </citation>
    <scope>NUCLEOTIDE SEQUENCE</scope>
    <source>
        <strain evidence="1">RS5133</strain>
    </source>
</reference>
<name>A0AAV5WSG2_9BILA</name>
<comment type="caution">
    <text evidence="1">The sequence shown here is derived from an EMBL/GenBank/DDBJ whole genome shotgun (WGS) entry which is preliminary data.</text>
</comment>
<proteinExistence type="predicted"/>
<dbReference type="AlphaFoldDB" id="A0AAV5WSG2"/>
<dbReference type="EMBL" id="BTSY01000006">
    <property type="protein sequence ID" value="GMT32634.1"/>
    <property type="molecule type" value="Genomic_DNA"/>
</dbReference>
<evidence type="ECO:0000313" key="1">
    <source>
        <dbReference type="EMBL" id="GMT32634.1"/>
    </source>
</evidence>
<gene>
    <name evidence="1" type="ORF">PFISCL1PPCAC_23931</name>
</gene>
<accession>A0AAV5WSG2</accession>
<evidence type="ECO:0000313" key="2">
    <source>
        <dbReference type="Proteomes" id="UP001432322"/>
    </source>
</evidence>
<feature type="non-terminal residue" evidence="1">
    <location>
        <position position="253"/>
    </location>
</feature>
<sequence>SHHEFNFVMLSRRMLQIPQIVYSQSVCLQFIEKCGETVIDVERYLVLHRTRAFSQCVTSPICAEERKVFDQCFTESFRAKSSSDGSNQFLQTFLDYRQGLMNCLDTASTNVSFLTCKINSPLSELASMARILYESDMGDQLWSLNDGEDLRSIEVTSVCKKSLFGRLFGAGINRLLRTSEPTINNLTSSCFLEDSAISCYHSLLRYNKQYVQLLSRRDSMLTQCLDSIPISCISSQSSQCLCAARLSFEVRYS</sequence>
<keyword evidence="2" id="KW-1185">Reference proteome</keyword>